<dbReference type="Proteomes" id="UP001337305">
    <property type="component" value="Unassembled WGS sequence"/>
</dbReference>
<evidence type="ECO:0000313" key="2">
    <source>
        <dbReference type="Proteomes" id="UP001337305"/>
    </source>
</evidence>
<gene>
    <name evidence="1" type="ORF">N1F79_05685</name>
</gene>
<dbReference type="SUPFAM" id="SSF56801">
    <property type="entry name" value="Acetyl-CoA synthetase-like"/>
    <property type="match status" value="1"/>
</dbReference>
<dbReference type="EMBL" id="JAODOP010000004">
    <property type="protein sequence ID" value="MEF3832610.1"/>
    <property type="molecule type" value="Genomic_DNA"/>
</dbReference>
<dbReference type="InterPro" id="IPR042099">
    <property type="entry name" value="ANL_N_sf"/>
</dbReference>
<sequence length="435" mass="50431">MRKGEKLRQSIFWSLDFIKGGKIKKHYDDIKNMIEFPENSMSSKKRSRYLKKIMTHAANSVPLYNNINPSNIQNFPVINKEIIKESYNKFQSYKYKNKKKISVSTSGSTGASFTVFQDLNKKARNTADIVYFSELAGYKLGYKLYYLRFWSMFQGNNKVLNWMQNVIPIDVFNLSPHSIKNLIDQIKNTSGNKSMIGYASIFHKICNYLESVESDSVDCNLKSVIGISERLDPSTKKSVKKYFNVDMVSRYSNAENGMIAQQPKCKEYFDINWASYYVEILSLHNNKQAKPGELGRVVITDLFNYYMPIIRYDTGDVGIMSDLIHNNKTRKVLEKIEGRKMDMIRNTSGEILSTSILLLINNYKEITQRQIIQKTKTEYLFKLIVKNKPFKKEDEFINEFKNYLGQNASITLKFVDNIPLLPSGKQQSIINEVKP</sequence>
<protein>
    <submittedName>
        <fullName evidence="1">CoF synthetase</fullName>
    </submittedName>
</protein>
<evidence type="ECO:0000313" key="1">
    <source>
        <dbReference type="EMBL" id="MEF3832610.1"/>
    </source>
</evidence>
<dbReference type="Gene3D" id="3.40.50.12780">
    <property type="entry name" value="N-terminal domain of ligase-like"/>
    <property type="match status" value="1"/>
</dbReference>
<keyword evidence="2" id="KW-1185">Reference proteome</keyword>
<dbReference type="PANTHER" id="PTHR36932:SF1">
    <property type="entry name" value="CAPSULAR POLYSACCHARIDE BIOSYNTHESIS PROTEIN"/>
    <property type="match status" value="1"/>
</dbReference>
<organism evidence="1 2">
    <name type="scientific">Flavivirga spongiicola</name>
    <dbReference type="NCBI Taxonomy" id="421621"/>
    <lineage>
        <taxon>Bacteria</taxon>
        <taxon>Pseudomonadati</taxon>
        <taxon>Bacteroidota</taxon>
        <taxon>Flavobacteriia</taxon>
        <taxon>Flavobacteriales</taxon>
        <taxon>Flavobacteriaceae</taxon>
        <taxon>Flavivirga</taxon>
    </lineage>
</organism>
<proteinExistence type="predicted"/>
<comment type="caution">
    <text evidence="1">The sequence shown here is derived from an EMBL/GenBank/DDBJ whole genome shotgun (WGS) entry which is preliminary data.</text>
</comment>
<dbReference type="InterPro" id="IPR053158">
    <property type="entry name" value="CapK_Type1_Caps_Biosynth"/>
</dbReference>
<dbReference type="RefSeq" id="WP_303304985.1">
    <property type="nucleotide sequence ID" value="NZ_JAODOP010000004.1"/>
</dbReference>
<name>A0ABU7XPF3_9FLAO</name>
<reference evidence="1 2" key="1">
    <citation type="submission" date="2022-09" db="EMBL/GenBank/DDBJ databases">
        <title>Genome sequencing of Flavivirga sp. MEBiC05379.</title>
        <authorList>
            <person name="Oh H.-M."/>
            <person name="Kwon K.K."/>
            <person name="Park M.J."/>
            <person name="Yang S.-H."/>
        </authorList>
    </citation>
    <scope>NUCLEOTIDE SEQUENCE [LARGE SCALE GENOMIC DNA]</scope>
    <source>
        <strain evidence="1 2">MEBiC05379</strain>
    </source>
</reference>
<dbReference type="PANTHER" id="PTHR36932">
    <property type="entry name" value="CAPSULAR POLYSACCHARIDE BIOSYNTHESIS PROTEIN"/>
    <property type="match status" value="1"/>
</dbReference>
<accession>A0ABU7XPF3</accession>